<keyword evidence="3" id="KW-1185">Reference proteome</keyword>
<dbReference type="AlphaFoldDB" id="A0AAV7NM36"/>
<feature type="compositionally biased region" description="Polar residues" evidence="1">
    <location>
        <begin position="19"/>
        <end position="37"/>
    </location>
</feature>
<protein>
    <submittedName>
        <fullName evidence="2">Uncharacterized protein</fullName>
    </submittedName>
</protein>
<name>A0AAV7NM36_PLEWA</name>
<dbReference type="Proteomes" id="UP001066276">
    <property type="component" value="Chromosome 8"/>
</dbReference>
<evidence type="ECO:0000313" key="3">
    <source>
        <dbReference type="Proteomes" id="UP001066276"/>
    </source>
</evidence>
<sequence length="269" mass="30691">MPTGKPSGKPARQLLFSEDISQQHTMTSPETSTGQRQDTLMEPILQEITKVGRWLEGMDTKIPDLAAESRSIRIAIAGFEGRVTGIEHLLVTVEGRLRATRTETRNGCTSRTSLQIWRTEAVETMYAYSHSQNVQRAQTPGPFSGTLFLPSLASSSPPLLEFQWPHRMGTSRKDTLRRAHPMIACFLWHKQVRQLLTAAHNHSPHVFEWDEIHITDDFSCETNLRRKAFLALRPQLQKLDIILGLFEPAHIWITKDVWSRDFDLNALWA</sequence>
<comment type="caution">
    <text evidence="2">The sequence shown here is derived from an EMBL/GenBank/DDBJ whole genome shotgun (WGS) entry which is preliminary data.</text>
</comment>
<reference evidence="2" key="1">
    <citation type="journal article" date="2022" name="bioRxiv">
        <title>Sequencing and chromosome-scale assembly of the giantPleurodeles waltlgenome.</title>
        <authorList>
            <person name="Brown T."/>
            <person name="Elewa A."/>
            <person name="Iarovenko S."/>
            <person name="Subramanian E."/>
            <person name="Araus A.J."/>
            <person name="Petzold A."/>
            <person name="Susuki M."/>
            <person name="Suzuki K.-i.T."/>
            <person name="Hayashi T."/>
            <person name="Toyoda A."/>
            <person name="Oliveira C."/>
            <person name="Osipova E."/>
            <person name="Leigh N.D."/>
            <person name="Simon A."/>
            <person name="Yun M.H."/>
        </authorList>
    </citation>
    <scope>NUCLEOTIDE SEQUENCE</scope>
    <source>
        <strain evidence="2">20211129_DDA</strain>
        <tissue evidence="2">Liver</tissue>
    </source>
</reference>
<evidence type="ECO:0000313" key="2">
    <source>
        <dbReference type="EMBL" id="KAJ1116609.1"/>
    </source>
</evidence>
<organism evidence="2 3">
    <name type="scientific">Pleurodeles waltl</name>
    <name type="common">Iberian ribbed newt</name>
    <dbReference type="NCBI Taxonomy" id="8319"/>
    <lineage>
        <taxon>Eukaryota</taxon>
        <taxon>Metazoa</taxon>
        <taxon>Chordata</taxon>
        <taxon>Craniata</taxon>
        <taxon>Vertebrata</taxon>
        <taxon>Euteleostomi</taxon>
        <taxon>Amphibia</taxon>
        <taxon>Batrachia</taxon>
        <taxon>Caudata</taxon>
        <taxon>Salamandroidea</taxon>
        <taxon>Salamandridae</taxon>
        <taxon>Pleurodelinae</taxon>
        <taxon>Pleurodeles</taxon>
    </lineage>
</organism>
<feature type="region of interest" description="Disordered" evidence="1">
    <location>
        <begin position="18"/>
        <end position="37"/>
    </location>
</feature>
<accession>A0AAV7NM36</accession>
<proteinExistence type="predicted"/>
<gene>
    <name evidence="2" type="ORF">NDU88_004815</name>
</gene>
<dbReference type="EMBL" id="JANPWB010000012">
    <property type="protein sequence ID" value="KAJ1116609.1"/>
    <property type="molecule type" value="Genomic_DNA"/>
</dbReference>
<evidence type="ECO:0000256" key="1">
    <source>
        <dbReference type="SAM" id="MobiDB-lite"/>
    </source>
</evidence>